<protein>
    <submittedName>
        <fullName evidence="2">DUF2127 domain-containing protein</fullName>
    </submittedName>
</protein>
<sequence length="165" mass="17891">MDRASRRGPHGRADGRRDRLLRAIALFKFCKAALLGTVALGALELLRPAVAERAHAWLSALALHSERARLEELLARLAGVSPAQLAELGVGSFLYAALFAVEGVGLWLGRRWAEYVTVVTTLSLVPFEIHHLLRHPRPAGASALLLNLAVAAVLVQRLRRRGSSA</sequence>
<proteinExistence type="predicted"/>
<keyword evidence="3" id="KW-1185">Reference proteome</keyword>
<organism evidence="2 3">
    <name type="scientific">Nannocystis pusilla</name>
    <dbReference type="NCBI Taxonomy" id="889268"/>
    <lineage>
        <taxon>Bacteria</taxon>
        <taxon>Pseudomonadati</taxon>
        <taxon>Myxococcota</taxon>
        <taxon>Polyangia</taxon>
        <taxon>Nannocystales</taxon>
        <taxon>Nannocystaceae</taxon>
        <taxon>Nannocystis</taxon>
    </lineage>
</organism>
<dbReference type="AlphaFoldDB" id="A0A9X3EZX2"/>
<dbReference type="EMBL" id="JAPNKE010000002">
    <property type="protein sequence ID" value="MCY1013474.1"/>
    <property type="molecule type" value="Genomic_DNA"/>
</dbReference>
<feature type="transmembrane region" description="Helical" evidence="1">
    <location>
        <begin position="88"/>
        <end position="108"/>
    </location>
</feature>
<name>A0A9X3EZX2_9BACT</name>
<reference evidence="2" key="1">
    <citation type="submission" date="2022-11" db="EMBL/GenBank/DDBJ databases">
        <title>Minimal conservation of predation-associated metabolite biosynthetic gene clusters underscores biosynthetic potential of Myxococcota including descriptions for ten novel species: Archangium lansinium sp. nov., Myxococcus landrumus sp. nov., Nannocystis bai.</title>
        <authorList>
            <person name="Ahearne A."/>
            <person name="Stevens C."/>
            <person name="Phillips K."/>
        </authorList>
    </citation>
    <scope>NUCLEOTIDE SEQUENCE</scope>
    <source>
        <strain evidence="2">Na p29</strain>
    </source>
</reference>
<keyword evidence="1" id="KW-0472">Membrane</keyword>
<keyword evidence="1" id="KW-0812">Transmembrane</keyword>
<dbReference type="Proteomes" id="UP001150924">
    <property type="component" value="Unassembled WGS sequence"/>
</dbReference>
<dbReference type="Pfam" id="PF09900">
    <property type="entry name" value="DUF2127"/>
    <property type="match status" value="1"/>
</dbReference>
<accession>A0A9X3EZX2</accession>
<gene>
    <name evidence="2" type="ORF">OV079_49700</name>
</gene>
<feature type="transmembrane region" description="Helical" evidence="1">
    <location>
        <begin position="20"/>
        <end position="43"/>
    </location>
</feature>
<evidence type="ECO:0000256" key="1">
    <source>
        <dbReference type="SAM" id="Phobius"/>
    </source>
</evidence>
<evidence type="ECO:0000313" key="3">
    <source>
        <dbReference type="Proteomes" id="UP001150924"/>
    </source>
</evidence>
<evidence type="ECO:0000313" key="2">
    <source>
        <dbReference type="EMBL" id="MCY1013474.1"/>
    </source>
</evidence>
<comment type="caution">
    <text evidence="2">The sequence shown here is derived from an EMBL/GenBank/DDBJ whole genome shotgun (WGS) entry which is preliminary data.</text>
</comment>
<dbReference type="InterPro" id="IPR021125">
    <property type="entry name" value="DUF2127"/>
</dbReference>
<dbReference type="RefSeq" id="WP_267777453.1">
    <property type="nucleotide sequence ID" value="NZ_JAPNKE010000002.1"/>
</dbReference>
<keyword evidence="1" id="KW-1133">Transmembrane helix</keyword>